<gene>
    <name evidence="1" type="ORF">BJX67DRAFT_366586</name>
</gene>
<comment type="caution">
    <text evidence="1">The sequence shown here is derived from an EMBL/GenBank/DDBJ whole genome shotgun (WGS) entry which is preliminary data.</text>
</comment>
<dbReference type="EMBL" id="JBFXLQ010000069">
    <property type="protein sequence ID" value="KAL2862357.1"/>
    <property type="molecule type" value="Genomic_DNA"/>
</dbReference>
<proteinExistence type="predicted"/>
<sequence length="115" mass="12963">MLIFYPITICICARTAISLLDPRTHHLTTTTRSSSLYTRGRITTFWDQVLICVTWWLIMLNICPSRAREGVHLLILRDCGSPSLERDTIVVYRGYVQIALAGCEEICQLCGGGTE</sequence>
<organism evidence="1 2">
    <name type="scientific">Aspergillus lucknowensis</name>
    <dbReference type="NCBI Taxonomy" id="176173"/>
    <lineage>
        <taxon>Eukaryota</taxon>
        <taxon>Fungi</taxon>
        <taxon>Dikarya</taxon>
        <taxon>Ascomycota</taxon>
        <taxon>Pezizomycotina</taxon>
        <taxon>Eurotiomycetes</taxon>
        <taxon>Eurotiomycetidae</taxon>
        <taxon>Eurotiales</taxon>
        <taxon>Aspergillaceae</taxon>
        <taxon>Aspergillus</taxon>
        <taxon>Aspergillus subgen. Nidulantes</taxon>
    </lineage>
</organism>
<evidence type="ECO:0008006" key="3">
    <source>
        <dbReference type="Google" id="ProtNLM"/>
    </source>
</evidence>
<keyword evidence="2" id="KW-1185">Reference proteome</keyword>
<dbReference type="Proteomes" id="UP001610432">
    <property type="component" value="Unassembled WGS sequence"/>
</dbReference>
<name>A0ABR4LCT2_9EURO</name>
<evidence type="ECO:0000313" key="2">
    <source>
        <dbReference type="Proteomes" id="UP001610432"/>
    </source>
</evidence>
<dbReference type="RefSeq" id="XP_070881336.1">
    <property type="nucleotide sequence ID" value="XM_071030420.1"/>
</dbReference>
<protein>
    <recommendedName>
        <fullName evidence="3">Secreted protein</fullName>
    </recommendedName>
</protein>
<accession>A0ABR4LCT2</accession>
<reference evidence="1 2" key="1">
    <citation type="submission" date="2024-07" db="EMBL/GenBank/DDBJ databases">
        <title>Section-level genome sequencing and comparative genomics of Aspergillus sections Usti and Cavernicolus.</title>
        <authorList>
            <consortium name="Lawrence Berkeley National Laboratory"/>
            <person name="Nybo J.L."/>
            <person name="Vesth T.C."/>
            <person name="Theobald S."/>
            <person name="Frisvad J.C."/>
            <person name="Larsen T.O."/>
            <person name="Kjaerboelling I."/>
            <person name="Rothschild-Mancinelli K."/>
            <person name="Lyhne E.K."/>
            <person name="Kogle M.E."/>
            <person name="Barry K."/>
            <person name="Clum A."/>
            <person name="Na H."/>
            <person name="Ledsgaard L."/>
            <person name="Lin J."/>
            <person name="Lipzen A."/>
            <person name="Kuo A."/>
            <person name="Riley R."/>
            <person name="Mondo S."/>
            <person name="Labutti K."/>
            <person name="Haridas S."/>
            <person name="Pangalinan J."/>
            <person name="Salamov A.A."/>
            <person name="Simmons B.A."/>
            <person name="Magnuson J.K."/>
            <person name="Chen J."/>
            <person name="Drula E."/>
            <person name="Henrissat B."/>
            <person name="Wiebenga A."/>
            <person name="Lubbers R.J."/>
            <person name="Gomes A.C."/>
            <person name="Macurrencykelacurrency M.R."/>
            <person name="Stajich J."/>
            <person name="Grigoriev I.V."/>
            <person name="Mortensen U.H."/>
            <person name="De Vries R.P."/>
            <person name="Baker S.E."/>
            <person name="Andersen M.R."/>
        </authorList>
    </citation>
    <scope>NUCLEOTIDE SEQUENCE [LARGE SCALE GENOMIC DNA]</scope>
    <source>
        <strain evidence="1 2">CBS 449.75</strain>
    </source>
</reference>
<dbReference type="GeneID" id="98145492"/>
<evidence type="ECO:0000313" key="1">
    <source>
        <dbReference type="EMBL" id="KAL2862357.1"/>
    </source>
</evidence>